<name>A0A9D1FZ86_9FIRM</name>
<sequence length="56" mass="5979">MQTCSFCGRKTRCGLKVGSLFLCAGCEASLVRVSAGSAAYGWFLGAVRRALVARYE</sequence>
<dbReference type="Proteomes" id="UP000824140">
    <property type="component" value="Unassembled WGS sequence"/>
</dbReference>
<reference evidence="1" key="1">
    <citation type="submission" date="2020-10" db="EMBL/GenBank/DDBJ databases">
        <authorList>
            <person name="Gilroy R."/>
        </authorList>
    </citation>
    <scope>NUCLEOTIDE SEQUENCE</scope>
    <source>
        <strain evidence="1">13766</strain>
    </source>
</reference>
<dbReference type="InterPro" id="IPR019700">
    <property type="entry name" value="Sigma-G_inhibitor_Gin"/>
</dbReference>
<reference evidence="1" key="2">
    <citation type="journal article" date="2021" name="PeerJ">
        <title>Extensive microbial diversity within the chicken gut microbiome revealed by metagenomics and culture.</title>
        <authorList>
            <person name="Gilroy R."/>
            <person name="Ravi A."/>
            <person name="Getino M."/>
            <person name="Pursley I."/>
            <person name="Horton D.L."/>
            <person name="Alikhan N.F."/>
            <person name="Baker D."/>
            <person name="Gharbi K."/>
            <person name="Hall N."/>
            <person name="Watson M."/>
            <person name="Adriaenssens E.M."/>
            <person name="Foster-Nyarko E."/>
            <person name="Jarju S."/>
            <person name="Secka A."/>
            <person name="Antonio M."/>
            <person name="Oren A."/>
            <person name="Chaudhuri R.R."/>
            <person name="La Ragione R."/>
            <person name="Hildebrand F."/>
            <person name="Pallen M.J."/>
        </authorList>
    </citation>
    <scope>NUCLEOTIDE SEQUENCE</scope>
    <source>
        <strain evidence="1">13766</strain>
    </source>
</reference>
<accession>A0A9D1FZ86</accession>
<evidence type="ECO:0000313" key="2">
    <source>
        <dbReference type="Proteomes" id="UP000824140"/>
    </source>
</evidence>
<dbReference type="Pfam" id="PF10764">
    <property type="entry name" value="Gin"/>
    <property type="match status" value="1"/>
</dbReference>
<gene>
    <name evidence="1" type="ORF">IAA84_03790</name>
</gene>
<evidence type="ECO:0000313" key="1">
    <source>
        <dbReference type="EMBL" id="HIS92119.1"/>
    </source>
</evidence>
<dbReference type="EMBL" id="DVJN01000076">
    <property type="protein sequence ID" value="HIS92119.1"/>
    <property type="molecule type" value="Genomic_DNA"/>
</dbReference>
<organism evidence="1 2">
    <name type="scientific">Candidatus Alectryocaccomicrobium excrementavium</name>
    <dbReference type="NCBI Taxonomy" id="2840668"/>
    <lineage>
        <taxon>Bacteria</taxon>
        <taxon>Bacillati</taxon>
        <taxon>Bacillota</taxon>
        <taxon>Clostridia</taxon>
        <taxon>Candidatus Alectryocaccomicrobium</taxon>
    </lineage>
</organism>
<comment type="caution">
    <text evidence="1">The sequence shown here is derived from an EMBL/GenBank/DDBJ whole genome shotgun (WGS) entry which is preliminary data.</text>
</comment>
<proteinExistence type="predicted"/>
<dbReference type="AlphaFoldDB" id="A0A9D1FZ86"/>
<protein>
    <submittedName>
        <fullName evidence="1">Uncharacterized protein</fullName>
    </submittedName>
</protein>